<dbReference type="GO" id="GO:0016706">
    <property type="term" value="F:2-oxoglutarate-dependent dioxygenase activity"/>
    <property type="evidence" value="ECO:0007669"/>
    <property type="project" value="InterPro"/>
</dbReference>
<dbReference type="PANTHER" id="PTHR41536:SF1">
    <property type="entry name" value="PKHD-TYPE HYDROXYLASE YBIX"/>
    <property type="match status" value="1"/>
</dbReference>
<organism evidence="2 3">
    <name type="scientific">Synechococcus phage ACG-2014i</name>
    <dbReference type="NCBI Taxonomy" id="1493513"/>
    <lineage>
        <taxon>Viruses</taxon>
        <taxon>Duplodnaviria</taxon>
        <taxon>Heunggongvirae</taxon>
        <taxon>Uroviricota</taxon>
        <taxon>Caudoviricetes</taxon>
        <taxon>Pantevenvirales</taxon>
        <taxon>Kyanoviridae</taxon>
        <taxon>Chalconvirus</taxon>
        <taxon>Chalconvirus acg2014i</taxon>
    </lineage>
</organism>
<sequence length="212" mass="24553">MIYEIDLLDDEQLEYINTYFNHLQFEDGRSSNLGKTINKVCNSAYNGPGYKELNYYCLQLICAKMSTYYIKHPSQIYFSEYPTGGVYSNHVDNNPIGGVNAHYSMTCFLNDDYEGGELVIQIGDTEVPVKYKAGKAVLYPPNLVHRVNEITSGSRKVFCCWMQSIIEDSFTRDWIVDYGRYLDSLHDRVPVDVLGRLDRFRMNLVREHGNFF</sequence>
<keyword evidence="3" id="KW-1185">Reference proteome</keyword>
<protein>
    <submittedName>
        <fullName evidence="2">Fe(II)-dependent oxygenase</fullName>
    </submittedName>
</protein>
<dbReference type="InterPro" id="IPR044862">
    <property type="entry name" value="Pro_4_hyd_alph_FE2OG_OXY"/>
</dbReference>
<proteinExistence type="predicted"/>
<dbReference type="InterPro" id="IPR023550">
    <property type="entry name" value="PKHD_hydroxylase"/>
</dbReference>
<dbReference type="Pfam" id="PF13640">
    <property type="entry name" value="2OG-FeII_Oxy_3"/>
    <property type="match status" value="1"/>
</dbReference>
<dbReference type="EMBL" id="KJ019082">
    <property type="protein sequence ID" value="AIX26758.1"/>
    <property type="molecule type" value="Genomic_DNA"/>
</dbReference>
<reference evidence="2 3" key="1">
    <citation type="submission" date="2013-12" db="EMBL/GenBank/DDBJ databases">
        <title>Ecological redundancy of diverse viral populations within a natural community.</title>
        <authorList>
            <person name="Gregory A.C."/>
            <person name="LaButti K."/>
            <person name="Copeland A."/>
            <person name="Woyke T."/>
            <person name="Sullivan M.B."/>
        </authorList>
    </citation>
    <scope>NUCLEOTIDE SEQUENCE [LARGE SCALE GENOMIC DNA]</scope>
    <source>
        <strain evidence="2">Syn7803US120</strain>
    </source>
</reference>
<dbReference type="GeneID" id="24404884"/>
<dbReference type="PANTHER" id="PTHR41536">
    <property type="entry name" value="PKHD-TYPE HYDROXYLASE YBIX"/>
    <property type="match status" value="1"/>
</dbReference>
<evidence type="ECO:0000259" key="1">
    <source>
        <dbReference type="PROSITE" id="PS51471"/>
    </source>
</evidence>
<dbReference type="InterPro" id="IPR005123">
    <property type="entry name" value="Oxoglu/Fe-dep_dioxygenase_dom"/>
</dbReference>
<name>A0A0E3HEG4_9CAUD</name>
<dbReference type="RefSeq" id="YP_009140826.1">
    <property type="nucleotide sequence ID" value="NC_027132.1"/>
</dbReference>
<evidence type="ECO:0000313" key="3">
    <source>
        <dbReference type="Proteomes" id="UP000033009"/>
    </source>
</evidence>
<dbReference type="GO" id="GO:0006974">
    <property type="term" value="P:DNA damage response"/>
    <property type="evidence" value="ECO:0007669"/>
    <property type="project" value="TreeGrafter"/>
</dbReference>
<gene>
    <name evidence="2" type="ORF">Syn7803US120_37</name>
</gene>
<accession>A0A0E3HEG4</accession>
<dbReference type="Proteomes" id="UP000033009">
    <property type="component" value="Segment"/>
</dbReference>
<dbReference type="KEGG" id="vg:24404884"/>
<dbReference type="Gene3D" id="2.60.120.620">
    <property type="entry name" value="q2cbj1_9rhob like domain"/>
    <property type="match status" value="1"/>
</dbReference>
<feature type="domain" description="Fe2OG dioxygenase" evidence="1">
    <location>
        <begin position="72"/>
        <end position="164"/>
    </location>
</feature>
<evidence type="ECO:0000313" key="2">
    <source>
        <dbReference type="EMBL" id="AIX26758.1"/>
    </source>
</evidence>
<dbReference type="SUPFAM" id="SSF51197">
    <property type="entry name" value="Clavaminate synthase-like"/>
    <property type="match status" value="1"/>
</dbReference>
<dbReference type="PROSITE" id="PS51471">
    <property type="entry name" value="FE2OG_OXY"/>
    <property type="match status" value="1"/>
</dbReference>